<comment type="caution">
    <text evidence="3">The sequence shown here is derived from an EMBL/GenBank/DDBJ whole genome shotgun (WGS) entry which is preliminary data.</text>
</comment>
<feature type="chain" id="PRO_5034758908" evidence="2">
    <location>
        <begin position="23"/>
        <end position="669"/>
    </location>
</feature>
<feature type="signal peptide" evidence="2">
    <location>
        <begin position="1"/>
        <end position="22"/>
    </location>
</feature>
<evidence type="ECO:0000256" key="2">
    <source>
        <dbReference type="SAM" id="SignalP"/>
    </source>
</evidence>
<evidence type="ECO:0000313" key="4">
    <source>
        <dbReference type="Proteomes" id="UP000578531"/>
    </source>
</evidence>
<organism evidence="3 4">
    <name type="scientific">Letharia columbiana</name>
    <dbReference type="NCBI Taxonomy" id="112416"/>
    <lineage>
        <taxon>Eukaryota</taxon>
        <taxon>Fungi</taxon>
        <taxon>Dikarya</taxon>
        <taxon>Ascomycota</taxon>
        <taxon>Pezizomycotina</taxon>
        <taxon>Lecanoromycetes</taxon>
        <taxon>OSLEUM clade</taxon>
        <taxon>Lecanoromycetidae</taxon>
        <taxon>Lecanorales</taxon>
        <taxon>Lecanorineae</taxon>
        <taxon>Parmeliaceae</taxon>
        <taxon>Letharia</taxon>
    </lineage>
</organism>
<proteinExistence type="predicted"/>
<feature type="region of interest" description="Disordered" evidence="1">
    <location>
        <begin position="153"/>
        <end position="174"/>
    </location>
</feature>
<dbReference type="OrthoDB" id="5336546at2759"/>
<sequence length="669" mass="69493">MRTPSPQTLGGFLLVLRGYAEAQITLAPIPTSACVGQGLSGSATFASSISLATGAQRIPAGDFWNQVGAEWVFDTDTSGVLFSDLAANDGPDTPAIDSKAVSLDDSSTKWTFSAASGVSEVDIVFNAGPTSAAKFRRAASSFELIITASVPCSDDAGQPSPTPTATNSQNAANPSQASLCSNAAIETTDTDEWSNYGVDTYVSSVLAAAATNSLSPQVDAAKVLQEDVGAADECQYTTPCDDYACKDIKDSASGSNLVIQRYLAYNAFVNLNNFFEVMISQLLTASNNGLGISTAISTTFYTDPPPATTWSQIMGAMTPFLGILSAVLGPIGAATESAVVASVQSIMGAATGIQATKTSPVIDQRFTEAGDIDQWTQNYLQATYPSLEAAYELTIGNASAASWTSTEGGNKPVMAGGEWLTKPYSSTFVNTMLDNFDKIVTYKMINYIWNASDTFVVYVPYGPVMLNSDKMGTVSASDCNGWKGSDPFLNCNAPGPGMARVFNPNNAKILDTTNPMGATSGFKVGIATPVPIDITLVTAGAVNSWLAGNYNYDLSDAYPDVSQGELSGTDAASLAKLSVTQDTAGFFNLPVCKVLDLRSFPNAAAGTGYANTLCGCASGSAVGGASNGGNIKFYDSVSSKIQKYVLPAPVKGQNGNCPGDLNPALNQIA</sequence>
<feature type="compositionally biased region" description="Polar residues" evidence="1">
    <location>
        <begin position="163"/>
        <end position="174"/>
    </location>
</feature>
<dbReference type="Proteomes" id="UP000578531">
    <property type="component" value="Unassembled WGS sequence"/>
</dbReference>
<reference evidence="3 4" key="1">
    <citation type="journal article" date="2020" name="Genomics">
        <title>Complete, high-quality genomes from long-read metagenomic sequencing of two wolf lichen thalli reveals enigmatic genome architecture.</title>
        <authorList>
            <person name="McKenzie S.K."/>
            <person name="Walston R.F."/>
            <person name="Allen J.L."/>
        </authorList>
    </citation>
    <scope>NUCLEOTIDE SEQUENCE [LARGE SCALE GENOMIC DNA]</scope>
    <source>
        <strain evidence="3">WasteWater2</strain>
    </source>
</reference>
<dbReference type="RefSeq" id="XP_037162070.1">
    <property type="nucleotide sequence ID" value="XM_037310976.1"/>
</dbReference>
<accession>A0A8H6L249</accession>
<dbReference type="EMBL" id="JACCJC010000046">
    <property type="protein sequence ID" value="KAF6232644.1"/>
    <property type="molecule type" value="Genomic_DNA"/>
</dbReference>
<keyword evidence="4" id="KW-1185">Reference proteome</keyword>
<evidence type="ECO:0000313" key="3">
    <source>
        <dbReference type="EMBL" id="KAF6232644.1"/>
    </source>
</evidence>
<dbReference type="AlphaFoldDB" id="A0A8H6L249"/>
<name>A0A8H6L249_9LECA</name>
<dbReference type="GeneID" id="59290735"/>
<keyword evidence="2" id="KW-0732">Signal</keyword>
<gene>
    <name evidence="3" type="ORF">HO173_009083</name>
</gene>
<protein>
    <submittedName>
        <fullName evidence="3">Uncharacterized protein</fullName>
    </submittedName>
</protein>
<evidence type="ECO:0000256" key="1">
    <source>
        <dbReference type="SAM" id="MobiDB-lite"/>
    </source>
</evidence>